<dbReference type="OrthoDB" id="8690295at2"/>
<dbReference type="AlphaFoldDB" id="A0A158DTG9"/>
<dbReference type="Gene3D" id="1.10.1220.10">
    <property type="entry name" value="Met repressor-like"/>
    <property type="match status" value="1"/>
</dbReference>
<dbReference type="Pfam" id="PF09274">
    <property type="entry name" value="ParG"/>
    <property type="match status" value="1"/>
</dbReference>
<organism evidence="2 3">
    <name type="scientific">Caballeronia hypogeia</name>
    <dbReference type="NCBI Taxonomy" id="1777140"/>
    <lineage>
        <taxon>Bacteria</taxon>
        <taxon>Pseudomonadati</taxon>
        <taxon>Pseudomonadota</taxon>
        <taxon>Betaproteobacteria</taxon>
        <taxon>Burkholderiales</taxon>
        <taxon>Burkholderiaceae</taxon>
        <taxon>Caballeronia</taxon>
    </lineage>
</organism>
<evidence type="ECO:0000256" key="1">
    <source>
        <dbReference type="SAM" id="MobiDB-lite"/>
    </source>
</evidence>
<evidence type="ECO:0000313" key="2">
    <source>
        <dbReference type="EMBL" id="SAK97912.1"/>
    </source>
</evidence>
<dbReference type="InterPro" id="IPR015354">
    <property type="entry name" value="DNA_partition_ParG"/>
</dbReference>
<keyword evidence="3" id="KW-1185">Reference proteome</keyword>
<dbReference type="GO" id="GO:0006355">
    <property type="term" value="P:regulation of DNA-templated transcription"/>
    <property type="evidence" value="ECO:0007669"/>
    <property type="project" value="InterPro"/>
</dbReference>
<name>A0A158DTG9_9BURK</name>
<dbReference type="InterPro" id="IPR010985">
    <property type="entry name" value="Ribbon_hlx_hlx"/>
</dbReference>
<accession>A0A158DTG9</accession>
<sequence length="69" mass="7786">MSMNTGMKAGRPSRDKKAATLASLRDEKDEVRVNFNLSREEHIKLKVHAAKAGTTISEVLREYVRNLSE</sequence>
<dbReference type="STRING" id="1777140.AWB79_07537"/>
<comment type="caution">
    <text evidence="2">The sequence shown here is derived from an EMBL/GenBank/DDBJ whole genome shotgun (WGS) entry which is preliminary data.</text>
</comment>
<feature type="region of interest" description="Disordered" evidence="1">
    <location>
        <begin position="1"/>
        <end position="23"/>
    </location>
</feature>
<evidence type="ECO:0000313" key="3">
    <source>
        <dbReference type="Proteomes" id="UP000054851"/>
    </source>
</evidence>
<proteinExistence type="predicted"/>
<dbReference type="Proteomes" id="UP000054851">
    <property type="component" value="Unassembled WGS sequence"/>
</dbReference>
<reference evidence="2" key="1">
    <citation type="submission" date="2016-01" db="EMBL/GenBank/DDBJ databases">
        <authorList>
            <person name="Peeters C."/>
        </authorList>
    </citation>
    <scope>NUCLEOTIDE SEQUENCE</scope>
    <source>
        <strain evidence="2">LMG 29322</strain>
    </source>
</reference>
<dbReference type="SUPFAM" id="SSF47598">
    <property type="entry name" value="Ribbon-helix-helix"/>
    <property type="match status" value="1"/>
</dbReference>
<gene>
    <name evidence="2" type="ORF">AWB79_07537</name>
</gene>
<feature type="compositionally biased region" description="Basic and acidic residues" evidence="1">
    <location>
        <begin position="12"/>
        <end position="23"/>
    </location>
</feature>
<protein>
    <submittedName>
        <fullName evidence="2">ParG</fullName>
    </submittedName>
</protein>
<dbReference type="InterPro" id="IPR013321">
    <property type="entry name" value="Arc_rbn_hlx_hlx"/>
</dbReference>
<dbReference type="EMBL" id="FCOA02000062">
    <property type="protein sequence ID" value="SAK97912.1"/>
    <property type="molecule type" value="Genomic_DNA"/>
</dbReference>